<evidence type="ECO:0000259" key="2">
    <source>
        <dbReference type="Pfam" id="PF08241"/>
    </source>
</evidence>
<dbReference type="Proteomes" id="UP001589628">
    <property type="component" value="Unassembled WGS sequence"/>
</dbReference>
<evidence type="ECO:0000313" key="4">
    <source>
        <dbReference type="Proteomes" id="UP001589628"/>
    </source>
</evidence>
<dbReference type="CDD" id="cd02440">
    <property type="entry name" value="AdoMet_MTases"/>
    <property type="match status" value="1"/>
</dbReference>
<dbReference type="EMBL" id="JBHLZN010000001">
    <property type="protein sequence ID" value="MFB9885331.1"/>
    <property type="molecule type" value="Genomic_DNA"/>
</dbReference>
<dbReference type="Gene3D" id="3.40.50.150">
    <property type="entry name" value="Vaccinia Virus protein VP39"/>
    <property type="match status" value="1"/>
</dbReference>
<evidence type="ECO:0000313" key="3">
    <source>
        <dbReference type="EMBL" id="MFB9885331.1"/>
    </source>
</evidence>
<dbReference type="InterPro" id="IPR050447">
    <property type="entry name" value="Erg6_SMT_methyltransf"/>
</dbReference>
<dbReference type="RefSeq" id="WP_051527700.1">
    <property type="nucleotide sequence ID" value="NZ_JAUESS010000009.1"/>
</dbReference>
<name>A0ABV5ZAU1_9GAMM</name>
<reference evidence="3 4" key="1">
    <citation type="submission" date="2024-09" db="EMBL/GenBank/DDBJ databases">
        <authorList>
            <person name="Sun Q."/>
            <person name="Mori K."/>
        </authorList>
    </citation>
    <scope>NUCLEOTIDE SEQUENCE [LARGE SCALE GENOMIC DNA]</scope>
    <source>
        <strain evidence="3 4">ATCC 51285</strain>
    </source>
</reference>
<dbReference type="InterPro" id="IPR013216">
    <property type="entry name" value="Methyltransf_11"/>
</dbReference>
<accession>A0ABV5ZAU1</accession>
<dbReference type="InterPro" id="IPR029063">
    <property type="entry name" value="SAM-dependent_MTases_sf"/>
</dbReference>
<protein>
    <submittedName>
        <fullName evidence="3">Class I SAM-dependent methyltransferase</fullName>
        <ecNumber evidence="3">2.1.1.-</ecNumber>
    </submittedName>
</protein>
<dbReference type="SUPFAM" id="SSF53335">
    <property type="entry name" value="S-adenosyl-L-methionine-dependent methyltransferases"/>
    <property type="match status" value="1"/>
</dbReference>
<dbReference type="PANTHER" id="PTHR44068">
    <property type="entry name" value="ZGC:194242"/>
    <property type="match status" value="1"/>
</dbReference>
<keyword evidence="3" id="KW-0489">Methyltransferase</keyword>
<dbReference type="EC" id="2.1.1.-" evidence="3"/>
<keyword evidence="1 3" id="KW-0808">Transferase</keyword>
<keyword evidence="4" id="KW-1185">Reference proteome</keyword>
<gene>
    <name evidence="3" type="ORF">ACFFLH_02735</name>
</gene>
<dbReference type="GO" id="GO:0008168">
    <property type="term" value="F:methyltransferase activity"/>
    <property type="evidence" value="ECO:0007669"/>
    <property type="project" value="UniProtKB-KW"/>
</dbReference>
<sequence>MSSPQLSQHYQQHLALEAILDWARQRPNLGLTDLAPVDQLHLGGRSATQALASKVQLDANHRLLDLGCGLGGSSRLLADHFGCQVTGLDYNPQFVRLATQLSHLFPALAKQLQFNCGDAQSLPYADASFDVIWCQHVLANIPARQQALAEMRRVLKPGGILVLHELVQGENHSALLLPVPWSSHAETSHLMVATELQDELQTLGMQQDHWQDVTSEALSWRKRAQDQSQGAQLSPSWVLGPDFASMGANLRANLEADRVRVIEAIYIHA</sequence>
<dbReference type="Pfam" id="PF08241">
    <property type="entry name" value="Methyltransf_11"/>
    <property type="match status" value="1"/>
</dbReference>
<evidence type="ECO:0000256" key="1">
    <source>
        <dbReference type="ARBA" id="ARBA00022679"/>
    </source>
</evidence>
<dbReference type="GO" id="GO:0032259">
    <property type="term" value="P:methylation"/>
    <property type="evidence" value="ECO:0007669"/>
    <property type="project" value="UniProtKB-KW"/>
</dbReference>
<dbReference type="PANTHER" id="PTHR44068:SF11">
    <property type="entry name" value="GERANYL DIPHOSPHATE 2-C-METHYLTRANSFERASE"/>
    <property type="match status" value="1"/>
</dbReference>
<organism evidence="3 4">
    <name type="scientific">Balneatrix alpica</name>
    <dbReference type="NCBI Taxonomy" id="75684"/>
    <lineage>
        <taxon>Bacteria</taxon>
        <taxon>Pseudomonadati</taxon>
        <taxon>Pseudomonadota</taxon>
        <taxon>Gammaproteobacteria</taxon>
        <taxon>Oceanospirillales</taxon>
        <taxon>Balneatrichaceae</taxon>
        <taxon>Balneatrix</taxon>
    </lineage>
</organism>
<feature type="domain" description="Methyltransferase type 11" evidence="2">
    <location>
        <begin position="64"/>
        <end position="163"/>
    </location>
</feature>
<proteinExistence type="predicted"/>
<comment type="caution">
    <text evidence="3">The sequence shown here is derived from an EMBL/GenBank/DDBJ whole genome shotgun (WGS) entry which is preliminary data.</text>
</comment>